<dbReference type="EMBL" id="JAVRHR010000003">
    <property type="protein sequence ID" value="MDT0608168.1"/>
    <property type="molecule type" value="Genomic_DNA"/>
</dbReference>
<evidence type="ECO:0000313" key="1">
    <source>
        <dbReference type="EMBL" id="MDT0608168.1"/>
    </source>
</evidence>
<organism evidence="1 2">
    <name type="scientific">Croceitalea rosinachiae</name>
    <dbReference type="NCBI Taxonomy" id="3075596"/>
    <lineage>
        <taxon>Bacteria</taxon>
        <taxon>Pseudomonadati</taxon>
        <taxon>Bacteroidota</taxon>
        <taxon>Flavobacteriia</taxon>
        <taxon>Flavobacteriales</taxon>
        <taxon>Flavobacteriaceae</taxon>
        <taxon>Croceitalea</taxon>
    </lineage>
</organism>
<dbReference type="RefSeq" id="WP_311352649.1">
    <property type="nucleotide sequence ID" value="NZ_JAVRHR010000003.1"/>
</dbReference>
<evidence type="ECO:0000313" key="2">
    <source>
        <dbReference type="Proteomes" id="UP001255246"/>
    </source>
</evidence>
<accession>A0ABU3ADA9</accession>
<sequence length="295" mass="34412">MSHILKNQNLEIYIDLPEENYTGTRFDLSGLIRKVVFEGVAFGALEELESDQQDQLGCGFYNEFGIDSPLGFEETEKGEWFHKMGVGMLKKDGDEYSFAHKYEIQPCDFGVQKDAESILFEHSSKLLNGFGYRLKKKIILVREGFRINYFLENTGNKKIQTSEYCHNFLAIGNQPIGEDYVLKFLFDLNSNNFKENVNPENCVQFKNFEVRFLSTPEEAFFFSHLNGYQTVRPIWNLENMRLNFGVQETTDFETSKINLWGCKHVVSPELFFDISLNVAESVSWSRYYRFYKSTE</sequence>
<comment type="caution">
    <text evidence="1">The sequence shown here is derived from an EMBL/GenBank/DDBJ whole genome shotgun (WGS) entry which is preliminary data.</text>
</comment>
<protein>
    <submittedName>
        <fullName evidence="1">Uncharacterized protein</fullName>
    </submittedName>
</protein>
<reference evidence="1 2" key="1">
    <citation type="submission" date="2023-09" db="EMBL/GenBank/DDBJ databases">
        <authorList>
            <person name="Rey-Velasco X."/>
        </authorList>
    </citation>
    <scope>NUCLEOTIDE SEQUENCE [LARGE SCALE GENOMIC DNA]</scope>
    <source>
        <strain evidence="1 2">F388</strain>
    </source>
</reference>
<name>A0ABU3ADA9_9FLAO</name>
<proteinExistence type="predicted"/>
<gene>
    <name evidence="1" type="ORF">RM706_14070</name>
</gene>
<keyword evidence="2" id="KW-1185">Reference proteome</keyword>
<dbReference type="Proteomes" id="UP001255246">
    <property type="component" value="Unassembled WGS sequence"/>
</dbReference>